<evidence type="ECO:0000313" key="2">
    <source>
        <dbReference type="Proteomes" id="UP001172386"/>
    </source>
</evidence>
<protein>
    <submittedName>
        <fullName evidence="1">Uncharacterized protein</fullName>
    </submittedName>
</protein>
<reference evidence="1" key="1">
    <citation type="submission" date="2022-10" db="EMBL/GenBank/DDBJ databases">
        <title>Culturing micro-colonial fungi from biological soil crusts in the Mojave desert and describing Neophaeococcomyces mojavensis, and introducing the new genera and species Taxawa tesnikishii.</title>
        <authorList>
            <person name="Kurbessoian T."/>
            <person name="Stajich J.E."/>
        </authorList>
    </citation>
    <scope>NUCLEOTIDE SEQUENCE</scope>
    <source>
        <strain evidence="1">JES_112</strain>
    </source>
</reference>
<name>A0ACC2ZRV8_9EURO</name>
<accession>A0ACC2ZRV8</accession>
<sequence>MAREAKPPFIMEPEDQSKGRPATFVFLHGYGDDAEGLPMGLAQQFQFYHKLPYLRWVLPNAPHHPEAATTAWYMPKALPSAIKPRVPGQAEEDESAPDDEDGILKSCDALDGYIRAEIDRGVPGDRIVVGGFSQGCAISLVWGLIGKERNNIAGVLSLSGYLPLANRIAALREERGIEESDKGTRPWFLAHGSRDALVPLRLFAHEKEELVKWVDEKDIEGHLYDGMAHSTSNAELRDMLAFLSRVVPP</sequence>
<dbReference type="EMBL" id="JAPDRQ010000368">
    <property type="protein sequence ID" value="KAJ9650223.1"/>
    <property type="molecule type" value="Genomic_DNA"/>
</dbReference>
<gene>
    <name evidence="1" type="ORF">H2198_010461</name>
</gene>
<keyword evidence="2" id="KW-1185">Reference proteome</keyword>
<evidence type="ECO:0000313" key="1">
    <source>
        <dbReference type="EMBL" id="KAJ9650223.1"/>
    </source>
</evidence>
<dbReference type="Proteomes" id="UP001172386">
    <property type="component" value="Unassembled WGS sequence"/>
</dbReference>
<organism evidence="1 2">
    <name type="scientific">Neophaeococcomyces mojaviensis</name>
    <dbReference type="NCBI Taxonomy" id="3383035"/>
    <lineage>
        <taxon>Eukaryota</taxon>
        <taxon>Fungi</taxon>
        <taxon>Dikarya</taxon>
        <taxon>Ascomycota</taxon>
        <taxon>Pezizomycotina</taxon>
        <taxon>Eurotiomycetes</taxon>
        <taxon>Chaetothyriomycetidae</taxon>
        <taxon>Chaetothyriales</taxon>
        <taxon>Chaetothyriales incertae sedis</taxon>
        <taxon>Neophaeococcomyces</taxon>
    </lineage>
</organism>
<proteinExistence type="predicted"/>
<comment type="caution">
    <text evidence="1">The sequence shown here is derived from an EMBL/GenBank/DDBJ whole genome shotgun (WGS) entry which is preliminary data.</text>
</comment>